<comment type="caution">
    <text evidence="1">The sequence shown here is derived from an EMBL/GenBank/DDBJ whole genome shotgun (WGS) entry which is preliminary data.</text>
</comment>
<name>A0A815V502_9BILA</name>
<dbReference type="OrthoDB" id="10557003at2759"/>
<evidence type="ECO:0000313" key="1">
    <source>
        <dbReference type="EMBL" id="CAF1531360.1"/>
    </source>
</evidence>
<protein>
    <submittedName>
        <fullName evidence="1">Uncharacterized protein</fullName>
    </submittedName>
</protein>
<reference evidence="1" key="1">
    <citation type="submission" date="2021-02" db="EMBL/GenBank/DDBJ databases">
        <authorList>
            <person name="Nowell W R."/>
        </authorList>
    </citation>
    <scope>NUCLEOTIDE SEQUENCE</scope>
</reference>
<proteinExistence type="predicted"/>
<sequence>ITRLIEISYKQNEQERPKTISSIEQIAQWLVCLDYSLQQKREQMHFDHEHDEQEEKETIIKLKQMKILPLKQQSYLVSVNEFDKHAISFPLDKSVLFSKHLKLVLNDIPTLDEQLLNFIEDKYPRRYDSIKHLLQNLGKYFPSRREESSKHKLYDFSLD</sequence>
<accession>A0A815V502</accession>
<dbReference type="EMBL" id="CAJNON010004488">
    <property type="protein sequence ID" value="CAF1531360.1"/>
    <property type="molecule type" value="Genomic_DNA"/>
</dbReference>
<evidence type="ECO:0000313" key="2">
    <source>
        <dbReference type="Proteomes" id="UP000663891"/>
    </source>
</evidence>
<feature type="non-terminal residue" evidence="1">
    <location>
        <position position="1"/>
    </location>
</feature>
<dbReference type="AlphaFoldDB" id="A0A815V502"/>
<organism evidence="1 2">
    <name type="scientific">Adineta steineri</name>
    <dbReference type="NCBI Taxonomy" id="433720"/>
    <lineage>
        <taxon>Eukaryota</taxon>
        <taxon>Metazoa</taxon>
        <taxon>Spiralia</taxon>
        <taxon>Gnathifera</taxon>
        <taxon>Rotifera</taxon>
        <taxon>Eurotatoria</taxon>
        <taxon>Bdelloidea</taxon>
        <taxon>Adinetida</taxon>
        <taxon>Adinetidae</taxon>
        <taxon>Adineta</taxon>
    </lineage>
</organism>
<dbReference type="Proteomes" id="UP000663891">
    <property type="component" value="Unassembled WGS sequence"/>
</dbReference>
<gene>
    <name evidence="1" type="ORF">VCS650_LOCUS43711</name>
</gene>